<sequence length="1061" mass="117924">MVNAAFDGQDLLSALFGKFKVQSDGEIDTLLFKNKAAAQKSATLNLLFCLEPPKRIKVEADPTINESTKSVKIEAHPTINESSRTEPVHPKQYPLWVNRLFALGFGSKAAPRYTLNSIKHHAALRDPKGPILSAKNPCVVTCVITYTENSCGEPMSIKSGDHFTKDHAFEDMIRCVETSFNPTNVPCQSAVIEEQERDCIMANYDPIVFYEKALPLWSTAPVESTAFLYELKFTTNNTSSTTSSEISSNRTIPFCNSYGLEESESTRIGLITGSDIFDVLIDGEQELSTDFTIPSSKVDHHVSVTICNRTAIDVTELKNQMLDTTELDPVSLMKCFNAILFQNGGRTYGLGPAKSQEEILSQMCNNRSDFDRTYMLLPLKPSESISDQGLLIDWKVVTDVVNDTWSPVLDIRDGNEPHLVRKSTLYNRFIKQPVGFRGNLFVVDMDPSSNLTAESLLQSLLPEDVMEIVSHETKAQFYDRCGIELENATYASYHTCCWANKKRPEDLESSVLKYPHQSLIKARRVLSHLDSDFTISLAKGNNSSANNNCKQPPIASLVIEAGYLIPELAVFLPMPRDMLYLAHHSCHFMTALERAHDLKTASARLLNMQHEAGNILQEHTTSSPTTMTKLIDDATKLDSKEPLIRENERLESLGDAVLMFLITMNVFSTCSQRYDYVLDFFKEEITTLGKNEVLSAGATLMGLSRLSHDKNNSISSWRSACMPNPTSRPNKKWSVKNIADTMESILGAAFLTDPTGAMVVGILNEIAPCFNAAKGQQDINPSHWFNAVSTCMQGGYQFERDRPWMSELNRLKMILDDSSVLTTLEAGADSLLGIFLELSDSDKLIANIKAKDFSLLLIHAALFDDSLDEMYGDEGPDANGLEQIAILRDKLFHVGNSTLLLSMLNEIYQSSAATSGDLHFSKISVLSDDALCYIFIKNGLQNCLFDEESDACEMFAYHMNVADSLGKAFYEEKNMAVPRYCGLAAGRLFGEKGAVSRDITEEIVFTFKTIVGAFCLSIGLKDTWILARPLFSELLLLSPDEMRETFALVSDVAAKNKKGSH</sequence>
<dbReference type="AlphaFoldDB" id="A0ABD3PDR2"/>
<keyword evidence="3" id="KW-1185">Reference proteome</keyword>
<accession>A0ABD3PDR2</accession>
<dbReference type="EMBL" id="JALLPJ020000671">
    <property type="protein sequence ID" value="KAL3785947.1"/>
    <property type="molecule type" value="Genomic_DNA"/>
</dbReference>
<proteinExistence type="predicted"/>
<comment type="caution">
    <text evidence="2">The sequence shown here is derived from an EMBL/GenBank/DDBJ whole genome shotgun (WGS) entry which is preliminary data.</text>
</comment>
<dbReference type="InterPro" id="IPR000999">
    <property type="entry name" value="RNase_III_dom"/>
</dbReference>
<dbReference type="PROSITE" id="PS50142">
    <property type="entry name" value="RNASE_3_2"/>
    <property type="match status" value="1"/>
</dbReference>
<dbReference type="SUPFAM" id="SSF69065">
    <property type="entry name" value="RNase III domain-like"/>
    <property type="match status" value="1"/>
</dbReference>
<feature type="domain" description="RNase III" evidence="1">
    <location>
        <begin position="648"/>
        <end position="754"/>
    </location>
</feature>
<protein>
    <recommendedName>
        <fullName evidence="1">RNase III domain-containing protein</fullName>
    </recommendedName>
</protein>
<dbReference type="InterPro" id="IPR036389">
    <property type="entry name" value="RNase_III_sf"/>
</dbReference>
<organism evidence="2 3">
    <name type="scientific">Cyclotella atomus</name>
    <dbReference type="NCBI Taxonomy" id="382360"/>
    <lineage>
        <taxon>Eukaryota</taxon>
        <taxon>Sar</taxon>
        <taxon>Stramenopiles</taxon>
        <taxon>Ochrophyta</taxon>
        <taxon>Bacillariophyta</taxon>
        <taxon>Coscinodiscophyceae</taxon>
        <taxon>Thalassiosirophycidae</taxon>
        <taxon>Stephanodiscales</taxon>
        <taxon>Stephanodiscaceae</taxon>
        <taxon>Cyclotella</taxon>
    </lineage>
</organism>
<dbReference type="Gene3D" id="1.10.1520.10">
    <property type="entry name" value="Ribonuclease III domain"/>
    <property type="match status" value="1"/>
</dbReference>
<evidence type="ECO:0000259" key="1">
    <source>
        <dbReference type="PROSITE" id="PS50142"/>
    </source>
</evidence>
<gene>
    <name evidence="2" type="ORF">ACHAWO_001453</name>
</gene>
<dbReference type="Proteomes" id="UP001530400">
    <property type="component" value="Unassembled WGS sequence"/>
</dbReference>
<evidence type="ECO:0000313" key="2">
    <source>
        <dbReference type="EMBL" id="KAL3785947.1"/>
    </source>
</evidence>
<reference evidence="2 3" key="1">
    <citation type="submission" date="2024-10" db="EMBL/GenBank/DDBJ databases">
        <title>Updated reference genomes for cyclostephanoid diatoms.</title>
        <authorList>
            <person name="Roberts W.R."/>
            <person name="Alverson A.J."/>
        </authorList>
    </citation>
    <scope>NUCLEOTIDE SEQUENCE [LARGE SCALE GENOMIC DNA]</scope>
    <source>
        <strain evidence="2 3">AJA010-31</strain>
    </source>
</reference>
<evidence type="ECO:0000313" key="3">
    <source>
        <dbReference type="Proteomes" id="UP001530400"/>
    </source>
</evidence>
<name>A0ABD3PDR2_9STRA</name>
<dbReference type="Pfam" id="PF00636">
    <property type="entry name" value="Ribonuclease_3"/>
    <property type="match status" value="1"/>
</dbReference>